<dbReference type="Proteomes" id="UP000593571">
    <property type="component" value="Unassembled WGS sequence"/>
</dbReference>
<reference evidence="1 2" key="1">
    <citation type="journal article" date="2020" name="Nature">
        <title>Six reference-quality genomes reveal evolution of bat adaptations.</title>
        <authorList>
            <person name="Jebb D."/>
            <person name="Huang Z."/>
            <person name="Pippel M."/>
            <person name="Hughes G.M."/>
            <person name="Lavrichenko K."/>
            <person name="Devanna P."/>
            <person name="Winkler S."/>
            <person name="Jermiin L.S."/>
            <person name="Skirmuntt E.C."/>
            <person name="Katzourakis A."/>
            <person name="Burkitt-Gray L."/>
            <person name="Ray D.A."/>
            <person name="Sullivan K.A.M."/>
            <person name="Roscito J.G."/>
            <person name="Kirilenko B.M."/>
            <person name="Davalos L.M."/>
            <person name="Corthals A.P."/>
            <person name="Power M.L."/>
            <person name="Jones G."/>
            <person name="Ransome R.D."/>
            <person name="Dechmann D.K.N."/>
            <person name="Locatelli A.G."/>
            <person name="Puechmaille S.J."/>
            <person name="Fedrigo O."/>
            <person name="Jarvis E.D."/>
            <person name="Hiller M."/>
            <person name="Vernes S.C."/>
            <person name="Myers E.W."/>
            <person name="Teeling E.C."/>
        </authorList>
    </citation>
    <scope>NUCLEOTIDE SEQUENCE [LARGE SCALE GENOMIC DNA]</scope>
    <source>
        <strain evidence="1">MRouAeg1</strain>
        <tissue evidence="1">Muscle</tissue>
    </source>
</reference>
<dbReference type="AlphaFoldDB" id="A0A7J8BEV2"/>
<dbReference type="EMBL" id="JACASE010000017">
    <property type="protein sequence ID" value="KAF6397212.1"/>
    <property type="molecule type" value="Genomic_DNA"/>
</dbReference>
<comment type="caution">
    <text evidence="1">The sequence shown here is derived from an EMBL/GenBank/DDBJ whole genome shotgun (WGS) entry which is preliminary data.</text>
</comment>
<organism evidence="1 2">
    <name type="scientific">Rousettus aegyptiacus</name>
    <name type="common">Egyptian fruit bat</name>
    <name type="synonym">Pteropus aegyptiacus</name>
    <dbReference type="NCBI Taxonomy" id="9407"/>
    <lineage>
        <taxon>Eukaryota</taxon>
        <taxon>Metazoa</taxon>
        <taxon>Chordata</taxon>
        <taxon>Craniata</taxon>
        <taxon>Vertebrata</taxon>
        <taxon>Euteleostomi</taxon>
        <taxon>Mammalia</taxon>
        <taxon>Eutheria</taxon>
        <taxon>Laurasiatheria</taxon>
        <taxon>Chiroptera</taxon>
        <taxon>Yinpterochiroptera</taxon>
        <taxon>Pteropodoidea</taxon>
        <taxon>Pteropodidae</taxon>
        <taxon>Rousettinae</taxon>
        <taxon>Rousettus</taxon>
    </lineage>
</organism>
<accession>A0A7J8BEV2</accession>
<evidence type="ECO:0000313" key="2">
    <source>
        <dbReference type="Proteomes" id="UP000593571"/>
    </source>
</evidence>
<evidence type="ECO:0000313" key="1">
    <source>
        <dbReference type="EMBL" id="KAF6397212.1"/>
    </source>
</evidence>
<gene>
    <name evidence="1" type="ORF">HJG63_009854</name>
</gene>
<proteinExistence type="predicted"/>
<name>A0A7J8BEV2_ROUAE</name>
<sequence length="126" mass="14064">MSSGKCKLKQQRGTITHRLECPKSGHRQHRMRQELSLTAGGNATCPATAEDRWLVFYETKHTLTIPPSDHAPWRLPKGAENSHPCLQDLWVSGFHSHRCSTHRDAPDLLSRFILRCGGLSGALKGV</sequence>
<protein>
    <submittedName>
        <fullName evidence="1">Uncharacterized protein</fullName>
    </submittedName>
</protein>
<keyword evidence="2" id="KW-1185">Reference proteome</keyword>